<sequence length="391" mass="46326">MKKSHKVEDEDIFKDFCFDREIRTSTIDNYRNALQKYSNFTNKTLKELIREAEDEEDSGIRLKRRKINKYLRNFKVSLKESDLSESTIELTILLVKSFYRENEIEIPRNNRKSVKKIRRQETIDDLPKMEEIRRFMEKLNSVYKAMTVLCLSSGMGASEVTSLTFKHLYKATSIKPYPETITQLIDQLKAKGNFIPTWNVKRVKRNFEYVTFSSPESIERIINYLEDLQFKFEDYKPQPKDKLFRGLKFNNPLIANDFLAMYTNKNKQYSFRKTENNRNVIRVHSLRKFFASTLEANKIPHLTTRQLLGHNIDSTTSAYFKPDINSLKREYSQIVDKLITTNQDVIIINPYEDIKQEMDTLKGFVLESGKLPEEYRDMILKDQMKLNQEGM</sequence>
<proteinExistence type="predicted"/>
<dbReference type="CDD" id="cd00397">
    <property type="entry name" value="DNA_BRE_C"/>
    <property type="match status" value="1"/>
</dbReference>
<evidence type="ECO:0000256" key="1">
    <source>
        <dbReference type="ARBA" id="ARBA00022908"/>
    </source>
</evidence>
<dbReference type="PANTHER" id="PTHR30349:SF41">
    <property type="entry name" value="INTEGRASE_RECOMBINASE PROTEIN MJ0367-RELATED"/>
    <property type="match status" value="1"/>
</dbReference>
<keyword evidence="3" id="KW-0233">DNA recombination</keyword>
<reference evidence="5 6" key="1">
    <citation type="journal article" date="2017" name="BMC Genomics">
        <title>Genomic analysis of methanogenic archaea reveals a shift towards energy conservation.</title>
        <authorList>
            <person name="Gilmore S.P."/>
            <person name="Henske J.K."/>
            <person name="Sexton J.A."/>
            <person name="Solomon K.V."/>
            <person name="Seppala S."/>
            <person name="Yoo J.I."/>
            <person name="Huyett L.M."/>
            <person name="Pressman A."/>
            <person name="Cogan J.Z."/>
            <person name="Kivenson V."/>
            <person name="Peng X."/>
            <person name="Tan Y."/>
            <person name="Valentine D.L."/>
            <person name="O'Malley M.A."/>
        </authorList>
    </citation>
    <scope>NUCLEOTIDE SEQUENCE [LARGE SCALE GENOMIC DNA]</scope>
    <source>
        <strain evidence="5 6">M.o.H.</strain>
    </source>
</reference>
<keyword evidence="1" id="KW-0229">DNA integration</keyword>
<dbReference type="PROSITE" id="PS51898">
    <property type="entry name" value="TYR_RECOMBINASE"/>
    <property type="match status" value="1"/>
</dbReference>
<protein>
    <recommendedName>
        <fullName evidence="4">Tyr recombinase domain-containing protein</fullName>
    </recommendedName>
</protein>
<dbReference type="OrthoDB" id="71463at2157"/>
<keyword evidence="2" id="KW-0238">DNA-binding</keyword>
<dbReference type="AlphaFoldDB" id="A0A2A2H923"/>
<dbReference type="InterPro" id="IPR011010">
    <property type="entry name" value="DNA_brk_join_enz"/>
</dbReference>
<organism evidence="5 6">
    <name type="scientific">Methanobacterium bryantii</name>
    <dbReference type="NCBI Taxonomy" id="2161"/>
    <lineage>
        <taxon>Archaea</taxon>
        <taxon>Methanobacteriati</taxon>
        <taxon>Methanobacteriota</taxon>
        <taxon>Methanomada group</taxon>
        <taxon>Methanobacteria</taxon>
        <taxon>Methanobacteriales</taxon>
        <taxon>Methanobacteriaceae</taxon>
        <taxon>Methanobacterium</taxon>
    </lineage>
</organism>
<feature type="domain" description="Tyr recombinase" evidence="4">
    <location>
        <begin position="121"/>
        <end position="332"/>
    </location>
</feature>
<dbReference type="Proteomes" id="UP000217784">
    <property type="component" value="Unassembled WGS sequence"/>
</dbReference>
<accession>A0A2A2H923</accession>
<keyword evidence="6" id="KW-1185">Reference proteome</keyword>
<evidence type="ECO:0000259" key="4">
    <source>
        <dbReference type="PROSITE" id="PS51898"/>
    </source>
</evidence>
<dbReference type="Gene3D" id="1.10.443.10">
    <property type="entry name" value="Intergrase catalytic core"/>
    <property type="match status" value="1"/>
</dbReference>
<dbReference type="InterPro" id="IPR002104">
    <property type="entry name" value="Integrase_catalytic"/>
</dbReference>
<evidence type="ECO:0000313" key="6">
    <source>
        <dbReference type="Proteomes" id="UP000217784"/>
    </source>
</evidence>
<evidence type="ECO:0000256" key="3">
    <source>
        <dbReference type="ARBA" id="ARBA00023172"/>
    </source>
</evidence>
<gene>
    <name evidence="5" type="ORF">ASJ80_13525</name>
</gene>
<evidence type="ECO:0000313" key="5">
    <source>
        <dbReference type="EMBL" id="PAV05878.1"/>
    </source>
</evidence>
<dbReference type="EMBL" id="LMVM01000001">
    <property type="protein sequence ID" value="PAV05878.1"/>
    <property type="molecule type" value="Genomic_DNA"/>
</dbReference>
<dbReference type="PANTHER" id="PTHR30349">
    <property type="entry name" value="PHAGE INTEGRASE-RELATED"/>
    <property type="match status" value="1"/>
</dbReference>
<evidence type="ECO:0000256" key="2">
    <source>
        <dbReference type="ARBA" id="ARBA00023125"/>
    </source>
</evidence>
<dbReference type="GO" id="GO:0015074">
    <property type="term" value="P:DNA integration"/>
    <property type="evidence" value="ECO:0007669"/>
    <property type="project" value="UniProtKB-KW"/>
</dbReference>
<dbReference type="GO" id="GO:0003677">
    <property type="term" value="F:DNA binding"/>
    <property type="evidence" value="ECO:0007669"/>
    <property type="project" value="UniProtKB-KW"/>
</dbReference>
<dbReference type="InterPro" id="IPR013762">
    <property type="entry name" value="Integrase-like_cat_sf"/>
</dbReference>
<dbReference type="RefSeq" id="WP_069584392.1">
    <property type="nucleotide sequence ID" value="NZ_LMVM01000001.1"/>
</dbReference>
<dbReference type="SUPFAM" id="SSF56349">
    <property type="entry name" value="DNA breaking-rejoining enzymes"/>
    <property type="match status" value="1"/>
</dbReference>
<name>A0A2A2H923_METBR</name>
<comment type="caution">
    <text evidence="5">The sequence shown here is derived from an EMBL/GenBank/DDBJ whole genome shotgun (WGS) entry which is preliminary data.</text>
</comment>
<dbReference type="GO" id="GO:0006310">
    <property type="term" value="P:DNA recombination"/>
    <property type="evidence" value="ECO:0007669"/>
    <property type="project" value="UniProtKB-KW"/>
</dbReference>
<dbReference type="Pfam" id="PF00589">
    <property type="entry name" value="Phage_integrase"/>
    <property type="match status" value="1"/>
</dbReference>
<dbReference type="InterPro" id="IPR050090">
    <property type="entry name" value="Tyrosine_recombinase_XerCD"/>
</dbReference>